<feature type="transmembrane region" description="Helical" evidence="2">
    <location>
        <begin position="214"/>
        <end position="238"/>
    </location>
</feature>
<feature type="compositionally biased region" description="Basic residues" evidence="1">
    <location>
        <begin position="354"/>
        <end position="365"/>
    </location>
</feature>
<dbReference type="OrthoDB" id="5425848at2759"/>
<protein>
    <submittedName>
        <fullName evidence="4">Uncharacterized protein</fullName>
    </submittedName>
</protein>
<feature type="compositionally biased region" description="Low complexity" evidence="1">
    <location>
        <begin position="335"/>
        <end position="347"/>
    </location>
</feature>
<organism evidence="4 5">
    <name type="scientific">Delitschia confertaspora ATCC 74209</name>
    <dbReference type="NCBI Taxonomy" id="1513339"/>
    <lineage>
        <taxon>Eukaryota</taxon>
        <taxon>Fungi</taxon>
        <taxon>Dikarya</taxon>
        <taxon>Ascomycota</taxon>
        <taxon>Pezizomycotina</taxon>
        <taxon>Dothideomycetes</taxon>
        <taxon>Pleosporomycetidae</taxon>
        <taxon>Pleosporales</taxon>
        <taxon>Delitschiaceae</taxon>
        <taxon>Delitschia</taxon>
    </lineage>
</organism>
<dbReference type="EMBL" id="ML994098">
    <property type="protein sequence ID" value="KAF2199070.1"/>
    <property type="molecule type" value="Genomic_DNA"/>
</dbReference>
<keyword evidence="5" id="KW-1185">Reference proteome</keyword>
<reference evidence="4" key="1">
    <citation type="journal article" date="2020" name="Stud. Mycol.">
        <title>101 Dothideomycetes genomes: a test case for predicting lifestyles and emergence of pathogens.</title>
        <authorList>
            <person name="Haridas S."/>
            <person name="Albert R."/>
            <person name="Binder M."/>
            <person name="Bloem J."/>
            <person name="Labutti K."/>
            <person name="Salamov A."/>
            <person name="Andreopoulos B."/>
            <person name="Baker S."/>
            <person name="Barry K."/>
            <person name="Bills G."/>
            <person name="Bluhm B."/>
            <person name="Cannon C."/>
            <person name="Castanera R."/>
            <person name="Culley D."/>
            <person name="Daum C."/>
            <person name="Ezra D."/>
            <person name="Gonzalez J."/>
            <person name="Henrissat B."/>
            <person name="Kuo A."/>
            <person name="Liang C."/>
            <person name="Lipzen A."/>
            <person name="Lutzoni F."/>
            <person name="Magnuson J."/>
            <person name="Mondo S."/>
            <person name="Nolan M."/>
            <person name="Ohm R."/>
            <person name="Pangilinan J."/>
            <person name="Park H.-J."/>
            <person name="Ramirez L."/>
            <person name="Alfaro M."/>
            <person name="Sun H."/>
            <person name="Tritt A."/>
            <person name="Yoshinaga Y."/>
            <person name="Zwiers L.-H."/>
            <person name="Turgeon B."/>
            <person name="Goodwin S."/>
            <person name="Spatafora J."/>
            <person name="Crous P."/>
            <person name="Grigoriev I."/>
        </authorList>
    </citation>
    <scope>NUCLEOTIDE SEQUENCE</scope>
    <source>
        <strain evidence="4">ATCC 74209</strain>
    </source>
</reference>
<gene>
    <name evidence="4" type="ORF">GQ43DRAFT_421066</name>
</gene>
<evidence type="ECO:0000256" key="2">
    <source>
        <dbReference type="SAM" id="Phobius"/>
    </source>
</evidence>
<evidence type="ECO:0000313" key="4">
    <source>
        <dbReference type="EMBL" id="KAF2199070.1"/>
    </source>
</evidence>
<keyword evidence="2" id="KW-0812">Transmembrane</keyword>
<keyword evidence="2" id="KW-1133">Transmembrane helix</keyword>
<name>A0A9P4MWL1_9PLEO</name>
<sequence>MWIFQAPSTVLALVAIIFSSSVSAKPYPVHIEELRQLHNASQLERRDCPSGTPCGWSGQICCASNEYCYTDSNNQAQCGQGAAPTSGWVYYTTTWVETGFTTRTSVYSSYVGGTAQAVPTSTCTGAQSPCGGMCCDMGYYCQYSGQCALIGGASGGASGGVPSAPLRPTSSTLVVITATGSPTTTVPFQTPIATGANATLTEGQPSGGGLSGGAIAGIVIGVIAGILLLILLCLYCCAKAAFDGFLALVGMGKKNRKHTHEETYIEEHHHSSAAGSGRRWHGSRPPPPPKKKSGLGGMLGVGAALGGLALALGMKRRHDRHDDEKTTISDTTYGTYTSYYTSTSSASSDDRRTRNTRPSRNSSRR</sequence>
<dbReference type="Proteomes" id="UP000799536">
    <property type="component" value="Unassembled WGS sequence"/>
</dbReference>
<evidence type="ECO:0000313" key="5">
    <source>
        <dbReference type="Proteomes" id="UP000799536"/>
    </source>
</evidence>
<feature type="region of interest" description="Disordered" evidence="1">
    <location>
        <begin position="263"/>
        <end position="296"/>
    </location>
</feature>
<evidence type="ECO:0000256" key="1">
    <source>
        <dbReference type="SAM" id="MobiDB-lite"/>
    </source>
</evidence>
<feature type="region of interest" description="Disordered" evidence="1">
    <location>
        <begin position="335"/>
        <end position="365"/>
    </location>
</feature>
<comment type="caution">
    <text evidence="4">The sequence shown here is derived from an EMBL/GenBank/DDBJ whole genome shotgun (WGS) entry which is preliminary data.</text>
</comment>
<accession>A0A9P4MWL1</accession>
<keyword evidence="3" id="KW-0732">Signal</keyword>
<evidence type="ECO:0000256" key="3">
    <source>
        <dbReference type="SAM" id="SignalP"/>
    </source>
</evidence>
<feature type="chain" id="PRO_5040337673" evidence="3">
    <location>
        <begin position="25"/>
        <end position="365"/>
    </location>
</feature>
<proteinExistence type="predicted"/>
<feature type="signal peptide" evidence="3">
    <location>
        <begin position="1"/>
        <end position="24"/>
    </location>
</feature>
<keyword evidence="2" id="KW-0472">Membrane</keyword>
<dbReference type="AlphaFoldDB" id="A0A9P4MWL1"/>